<proteinExistence type="predicted"/>
<evidence type="ECO:0000313" key="3">
    <source>
        <dbReference type="Proteomes" id="UP001446871"/>
    </source>
</evidence>
<feature type="region of interest" description="Disordered" evidence="1">
    <location>
        <begin position="1"/>
        <end position="25"/>
    </location>
</feature>
<reference evidence="2 3" key="1">
    <citation type="submission" date="2023-01" db="EMBL/GenBank/DDBJ databases">
        <title>Analysis of 21 Apiospora genomes using comparative genomics revels a genus with tremendous synthesis potential of carbohydrate active enzymes and secondary metabolites.</title>
        <authorList>
            <person name="Sorensen T."/>
        </authorList>
    </citation>
    <scope>NUCLEOTIDE SEQUENCE [LARGE SCALE GENOMIC DNA]</scope>
    <source>
        <strain evidence="2 3">CBS 83171</strain>
    </source>
</reference>
<keyword evidence="3" id="KW-1185">Reference proteome</keyword>
<evidence type="ECO:0000256" key="1">
    <source>
        <dbReference type="SAM" id="MobiDB-lite"/>
    </source>
</evidence>
<protein>
    <submittedName>
        <fullName evidence="2">Uncharacterized protein</fullName>
    </submittedName>
</protein>
<feature type="compositionally biased region" description="Pro residues" evidence="1">
    <location>
        <begin position="1"/>
        <end position="11"/>
    </location>
</feature>
<accession>A0ABR1V8N9</accession>
<evidence type="ECO:0000313" key="2">
    <source>
        <dbReference type="EMBL" id="KAK8067569.1"/>
    </source>
</evidence>
<comment type="caution">
    <text evidence="2">The sequence shown here is derived from an EMBL/GenBank/DDBJ whole genome shotgun (WGS) entry which is preliminary data.</text>
</comment>
<dbReference type="Proteomes" id="UP001446871">
    <property type="component" value="Unassembled WGS sequence"/>
</dbReference>
<sequence length="183" mass="20313">MTTPVPPPPTPTQLNSLDSSSTPPSELLQMVKSLPRDRYGFTDYNTFAAKTKLDILPPEFCSPPPHCKSVMMDFQGYDAMTNTIRSRLHANINPPAKQGHNVEIRVVVDLDSNINGCGIGMVSREMKNLKLVENNGGGGESLVNGYDRYFARPTAWDWWADVSGYEPPKEGGEGFRLLTRQQL</sequence>
<feature type="compositionally biased region" description="Polar residues" evidence="1">
    <location>
        <begin position="13"/>
        <end position="24"/>
    </location>
</feature>
<gene>
    <name evidence="2" type="ORF">PG996_006681</name>
</gene>
<organism evidence="2 3">
    <name type="scientific">Apiospora saccharicola</name>
    <dbReference type="NCBI Taxonomy" id="335842"/>
    <lineage>
        <taxon>Eukaryota</taxon>
        <taxon>Fungi</taxon>
        <taxon>Dikarya</taxon>
        <taxon>Ascomycota</taxon>
        <taxon>Pezizomycotina</taxon>
        <taxon>Sordariomycetes</taxon>
        <taxon>Xylariomycetidae</taxon>
        <taxon>Amphisphaeriales</taxon>
        <taxon>Apiosporaceae</taxon>
        <taxon>Apiospora</taxon>
    </lineage>
</organism>
<dbReference type="EMBL" id="JAQQWM010000004">
    <property type="protein sequence ID" value="KAK8067569.1"/>
    <property type="molecule type" value="Genomic_DNA"/>
</dbReference>
<name>A0ABR1V8N9_9PEZI</name>